<dbReference type="OrthoDB" id="3030351at2759"/>
<evidence type="ECO:0000256" key="1">
    <source>
        <dbReference type="SAM" id="MobiDB-lite"/>
    </source>
</evidence>
<dbReference type="AlphaFoldDB" id="A0A8H6MA06"/>
<accession>A0A8H6MA06</accession>
<feature type="region of interest" description="Disordered" evidence="1">
    <location>
        <begin position="93"/>
        <end position="222"/>
    </location>
</feature>
<feature type="compositionally biased region" description="Low complexity" evidence="1">
    <location>
        <begin position="109"/>
        <end position="123"/>
    </location>
</feature>
<organism evidence="2 3">
    <name type="scientific">Ephemerocybe angulata</name>
    <dbReference type="NCBI Taxonomy" id="980116"/>
    <lineage>
        <taxon>Eukaryota</taxon>
        <taxon>Fungi</taxon>
        <taxon>Dikarya</taxon>
        <taxon>Basidiomycota</taxon>
        <taxon>Agaricomycotina</taxon>
        <taxon>Agaricomycetes</taxon>
        <taxon>Agaricomycetidae</taxon>
        <taxon>Agaricales</taxon>
        <taxon>Agaricineae</taxon>
        <taxon>Psathyrellaceae</taxon>
        <taxon>Ephemerocybe</taxon>
    </lineage>
</organism>
<evidence type="ECO:0000313" key="3">
    <source>
        <dbReference type="Proteomes" id="UP000521943"/>
    </source>
</evidence>
<reference evidence="2 3" key="1">
    <citation type="submission" date="2020-07" db="EMBL/GenBank/DDBJ databases">
        <title>Comparative genomics of pyrophilous fungi reveals a link between fire events and developmental genes.</title>
        <authorList>
            <consortium name="DOE Joint Genome Institute"/>
            <person name="Steindorff A.S."/>
            <person name="Carver A."/>
            <person name="Calhoun S."/>
            <person name="Stillman K."/>
            <person name="Liu H."/>
            <person name="Lipzen A."/>
            <person name="Pangilinan J."/>
            <person name="Labutti K."/>
            <person name="Bruns T.D."/>
            <person name="Grigoriev I.V."/>
        </authorList>
    </citation>
    <scope>NUCLEOTIDE SEQUENCE [LARGE SCALE GENOMIC DNA]</scope>
    <source>
        <strain evidence="2 3">CBS 144469</strain>
    </source>
</reference>
<name>A0A8H6MA06_9AGAR</name>
<protein>
    <submittedName>
        <fullName evidence="2">Uncharacterized protein</fullName>
    </submittedName>
</protein>
<dbReference type="Proteomes" id="UP000521943">
    <property type="component" value="Unassembled WGS sequence"/>
</dbReference>
<proteinExistence type="predicted"/>
<feature type="region of interest" description="Disordered" evidence="1">
    <location>
        <begin position="1"/>
        <end position="42"/>
    </location>
</feature>
<feature type="compositionally biased region" description="Polar residues" evidence="1">
    <location>
        <begin position="21"/>
        <end position="38"/>
    </location>
</feature>
<feature type="compositionally biased region" description="Polar residues" evidence="1">
    <location>
        <begin position="155"/>
        <end position="166"/>
    </location>
</feature>
<gene>
    <name evidence="2" type="ORF">DFP72DRAFT_238926</name>
</gene>
<evidence type="ECO:0000313" key="2">
    <source>
        <dbReference type="EMBL" id="KAF6757566.1"/>
    </source>
</evidence>
<comment type="caution">
    <text evidence="2">The sequence shown here is derived from an EMBL/GenBank/DDBJ whole genome shotgun (WGS) entry which is preliminary data.</text>
</comment>
<sequence length="253" mass="28049">MLDAFTLPYRGRPQVKAEPGRSNSMHASMAPTKTTPIQIPQRRRPITVAGALPYAQPISPDMIFEMSPVTSDFPTNHTSFSLGRRNANNDSFVYSVPHFSTPKRRSSSKSRMSDSPSSSPRARGISHGSSDVPTIKHPISRGGQCVLDDLDLSPDTPTREANTTRVTGFLPIKGDLHDQFQDQNRPLQRLSPGPRRASYNSSPWILPGKGEGSDEDLASSQADVSPFEFERQLLLRIENQNRPRFAGLRSYCM</sequence>
<dbReference type="EMBL" id="JACGCI010000022">
    <property type="protein sequence ID" value="KAF6757566.1"/>
    <property type="molecule type" value="Genomic_DNA"/>
</dbReference>
<keyword evidence="3" id="KW-1185">Reference proteome</keyword>